<evidence type="ECO:0000313" key="3">
    <source>
        <dbReference type="EMBL" id="GAA3734141.1"/>
    </source>
</evidence>
<dbReference type="Pfam" id="PF00117">
    <property type="entry name" value="GATase"/>
    <property type="match status" value="1"/>
</dbReference>
<dbReference type="PANTHER" id="PTHR43418">
    <property type="entry name" value="MULTIFUNCTIONAL TRYPTOPHAN BIOSYNTHESIS PROTEIN-RELATED"/>
    <property type="match status" value="1"/>
</dbReference>
<sequence>MLWHMCGGSVAHGSRPIHGHTFEISHDGGPLFKGLPERFSVTRYHSLICLGEVPEELMVSVWTDEGDIMAIRHKSLPIYGVQYHPESILSEWGLEQFRLFIEEMEKGEENASPYKI</sequence>
<protein>
    <recommendedName>
        <fullName evidence="2">Glutamine amidotransferase domain-containing protein</fullName>
    </recommendedName>
</protein>
<evidence type="ECO:0000256" key="1">
    <source>
        <dbReference type="ARBA" id="ARBA00022962"/>
    </source>
</evidence>
<evidence type="ECO:0000313" key="4">
    <source>
        <dbReference type="Proteomes" id="UP001500920"/>
    </source>
</evidence>
<dbReference type="InterPro" id="IPR029062">
    <property type="entry name" value="Class_I_gatase-like"/>
</dbReference>
<keyword evidence="4" id="KW-1185">Reference proteome</keyword>
<dbReference type="SUPFAM" id="SSF52317">
    <property type="entry name" value="Class I glutamine amidotransferase-like"/>
    <property type="match status" value="1"/>
</dbReference>
<evidence type="ECO:0000259" key="2">
    <source>
        <dbReference type="Pfam" id="PF00117"/>
    </source>
</evidence>
<dbReference type="InterPro" id="IPR006221">
    <property type="entry name" value="TrpG/PapA_dom"/>
</dbReference>
<feature type="domain" description="Glutamine amidotransferase" evidence="2">
    <location>
        <begin position="4"/>
        <end position="101"/>
    </location>
</feature>
<accession>A0ABP7FCF4</accession>
<dbReference type="PRINTS" id="PR00097">
    <property type="entry name" value="ANTSNTHASEII"/>
</dbReference>
<dbReference type="InterPro" id="IPR017926">
    <property type="entry name" value="GATASE"/>
</dbReference>
<reference evidence="4" key="1">
    <citation type="journal article" date="2019" name="Int. J. Syst. Evol. Microbiol.">
        <title>The Global Catalogue of Microorganisms (GCM) 10K type strain sequencing project: providing services to taxonomists for standard genome sequencing and annotation.</title>
        <authorList>
            <consortium name="The Broad Institute Genomics Platform"/>
            <consortium name="The Broad Institute Genome Sequencing Center for Infectious Disease"/>
            <person name="Wu L."/>
            <person name="Ma J."/>
        </authorList>
    </citation>
    <scope>NUCLEOTIDE SEQUENCE [LARGE SCALE GENOMIC DNA]</scope>
    <source>
        <strain evidence="4">JCM 16981</strain>
    </source>
</reference>
<dbReference type="EMBL" id="BAABCK010000070">
    <property type="protein sequence ID" value="GAA3734141.1"/>
    <property type="molecule type" value="Genomic_DNA"/>
</dbReference>
<name>A0ABP7FCF4_9STAP</name>
<organism evidence="3 4">
    <name type="scientific">Salinicoccus jeotgali</name>
    <dbReference type="NCBI Taxonomy" id="381634"/>
    <lineage>
        <taxon>Bacteria</taxon>
        <taxon>Bacillati</taxon>
        <taxon>Bacillota</taxon>
        <taxon>Bacilli</taxon>
        <taxon>Bacillales</taxon>
        <taxon>Staphylococcaceae</taxon>
        <taxon>Salinicoccus</taxon>
    </lineage>
</organism>
<gene>
    <name evidence="3" type="ORF">GCM10022378_22950</name>
</gene>
<proteinExistence type="predicted"/>
<dbReference type="PROSITE" id="PS51273">
    <property type="entry name" value="GATASE_TYPE_1"/>
    <property type="match status" value="1"/>
</dbReference>
<comment type="caution">
    <text evidence="3">The sequence shown here is derived from an EMBL/GenBank/DDBJ whole genome shotgun (WGS) entry which is preliminary data.</text>
</comment>
<keyword evidence="1" id="KW-0315">Glutamine amidotransferase</keyword>
<dbReference type="CDD" id="cd01743">
    <property type="entry name" value="GATase1_Anthranilate_Synthase"/>
    <property type="match status" value="1"/>
</dbReference>
<dbReference type="Proteomes" id="UP001500920">
    <property type="component" value="Unassembled WGS sequence"/>
</dbReference>
<dbReference type="PANTHER" id="PTHR43418:SF4">
    <property type="entry name" value="MULTIFUNCTIONAL TRYPTOPHAN BIOSYNTHESIS PROTEIN"/>
    <property type="match status" value="1"/>
</dbReference>
<dbReference type="Gene3D" id="3.40.50.880">
    <property type="match status" value="1"/>
</dbReference>
<dbReference type="InterPro" id="IPR050472">
    <property type="entry name" value="Anth_synth/Amidotransfase"/>
</dbReference>